<protein>
    <submittedName>
        <fullName evidence="2">Histidine kinase</fullName>
    </submittedName>
</protein>
<evidence type="ECO:0000313" key="1">
    <source>
        <dbReference type="EMBL" id="MBF9068884.1"/>
    </source>
</evidence>
<organism evidence="2 3">
    <name type="scientific">Streptacidiphilus fuscans</name>
    <dbReference type="NCBI Taxonomy" id="2789292"/>
    <lineage>
        <taxon>Bacteria</taxon>
        <taxon>Bacillati</taxon>
        <taxon>Actinomycetota</taxon>
        <taxon>Actinomycetes</taxon>
        <taxon>Kitasatosporales</taxon>
        <taxon>Streptomycetaceae</taxon>
        <taxon>Streptacidiphilus</taxon>
    </lineage>
</organism>
<keyword evidence="2" id="KW-0808">Transferase</keyword>
<name>A0A931FH78_9ACTN</name>
<keyword evidence="3" id="KW-1185">Reference proteome</keyword>
<dbReference type="GO" id="GO:0016301">
    <property type="term" value="F:kinase activity"/>
    <property type="evidence" value="ECO:0007669"/>
    <property type="project" value="UniProtKB-KW"/>
</dbReference>
<dbReference type="AlphaFoldDB" id="A0A931FH78"/>
<sequence length="172" mass="17699">MNEMSDDMAHDDKMLFLDVADADAAAAVFDEITQLPTVTRAVLLERDADGRISVPKDYDPQAGGAMFGLGAVGALVGLLGGPLGVAIGLTLGTGVGAVADGREAEDETDALIGLTAWVDPGHCLVTAEMVESDPRSVDAIAARHHAVLHRVPASDAAADLEKLRAAASRSND</sequence>
<dbReference type="EMBL" id="JADPRT010000022">
    <property type="protein sequence ID" value="MBF9073338.1"/>
    <property type="molecule type" value="Genomic_DNA"/>
</dbReference>
<accession>A0A931FH78</accession>
<keyword evidence="2" id="KW-0418">Kinase</keyword>
<proteinExistence type="predicted"/>
<dbReference type="EMBL" id="JADPRT010000004">
    <property type="protein sequence ID" value="MBF9068884.1"/>
    <property type="molecule type" value="Genomic_DNA"/>
</dbReference>
<evidence type="ECO:0000313" key="2">
    <source>
        <dbReference type="EMBL" id="MBF9073338.1"/>
    </source>
</evidence>
<dbReference type="RefSeq" id="WP_196194019.1">
    <property type="nucleotide sequence ID" value="NZ_JADPRT010000004.1"/>
</dbReference>
<gene>
    <name evidence="1" type="ORF">I2501_12710</name>
    <name evidence="2" type="ORF">I2501_35525</name>
</gene>
<reference evidence="2" key="1">
    <citation type="submission" date="2020-11" db="EMBL/GenBank/DDBJ databases">
        <title>Isolation and identification of active actinomycetes.</title>
        <authorList>
            <person name="Yu B."/>
        </authorList>
    </citation>
    <scope>NUCLEOTIDE SEQUENCE</scope>
    <source>
        <strain evidence="2">NEAU-YB345</strain>
    </source>
</reference>
<evidence type="ECO:0000313" key="3">
    <source>
        <dbReference type="Proteomes" id="UP000657385"/>
    </source>
</evidence>
<comment type="caution">
    <text evidence="2">The sequence shown here is derived from an EMBL/GenBank/DDBJ whole genome shotgun (WGS) entry which is preliminary data.</text>
</comment>
<dbReference type="Proteomes" id="UP000657385">
    <property type="component" value="Unassembled WGS sequence"/>
</dbReference>